<dbReference type="RefSeq" id="WP_213236493.1">
    <property type="nucleotide sequence ID" value="NZ_JAHBCL010000012.1"/>
</dbReference>
<evidence type="ECO:0000259" key="2">
    <source>
        <dbReference type="Pfam" id="PF03816"/>
    </source>
</evidence>
<dbReference type="InterPro" id="IPR050922">
    <property type="entry name" value="LytR/CpsA/Psr_CW_biosynth"/>
</dbReference>
<feature type="domain" description="Cell envelope-related transcriptional attenuator" evidence="2">
    <location>
        <begin position="38"/>
        <end position="197"/>
    </location>
</feature>
<comment type="caution">
    <text evidence="3">The sequence shown here is derived from an EMBL/GenBank/DDBJ whole genome shotgun (WGS) entry which is preliminary data.</text>
</comment>
<keyword evidence="4" id="KW-1185">Reference proteome</keyword>
<evidence type="ECO:0000256" key="1">
    <source>
        <dbReference type="ARBA" id="ARBA00006068"/>
    </source>
</evidence>
<dbReference type="EMBL" id="JAHBCL010000012">
    <property type="protein sequence ID" value="MBS7526631.1"/>
    <property type="molecule type" value="Genomic_DNA"/>
</dbReference>
<dbReference type="PANTHER" id="PTHR33392">
    <property type="entry name" value="POLYISOPRENYL-TEICHOIC ACID--PEPTIDOGLYCAN TEICHOIC ACID TRANSFERASE TAGU"/>
    <property type="match status" value="1"/>
</dbReference>
<sequence length="293" mass="31994">MKRKIILAILILIAIITAIAVFYNDRINILVLGIEGTRTDTMLLVSMSTRDNAVDVIAIPRDTYYPTDGKTKLGQKKLNAVYGFKDVGGVDGVSHAISNILGIEINHTVTVNYDAVKSIVDLLGGVEIDVPFDMQYDDLYATPPLHIDFKAGPQVITGDNAIGYLRFRKSNDGKIREGDIQRIGRQQAFIAAAAKKAIGPKLPYIVSGAIKEVETDLSIPDGMLYTIGMLGINDAKIHMHTLPAKSIGTGSDGLSYYYYDADATRQMMLDIYNGMPAKAESNEAQQHQIVTVN</sequence>
<dbReference type="Proteomes" id="UP000746471">
    <property type="component" value="Unassembled WGS sequence"/>
</dbReference>
<dbReference type="Gene3D" id="3.40.630.190">
    <property type="entry name" value="LCP protein"/>
    <property type="match status" value="1"/>
</dbReference>
<reference evidence="3 4" key="1">
    <citation type="submission" date="2021-05" db="EMBL/GenBank/DDBJ databases">
        <title>Fusibacter ferrireducens sp. nov., an anaerobic, sulfur- and Fe-reducing bacterium isolated from the mangrove sediment.</title>
        <authorList>
            <person name="Qiu D."/>
        </authorList>
    </citation>
    <scope>NUCLEOTIDE SEQUENCE [LARGE SCALE GENOMIC DNA]</scope>
    <source>
        <strain evidence="3 4">DSM 12116</strain>
    </source>
</reference>
<name>A0ABS5PNK8_9FIRM</name>
<evidence type="ECO:0000313" key="3">
    <source>
        <dbReference type="EMBL" id="MBS7526631.1"/>
    </source>
</evidence>
<dbReference type="NCBIfam" id="TIGR00350">
    <property type="entry name" value="lytR_cpsA_psr"/>
    <property type="match status" value="1"/>
</dbReference>
<accession>A0ABS5PNK8</accession>
<dbReference type="InterPro" id="IPR004474">
    <property type="entry name" value="LytR_CpsA_psr"/>
</dbReference>
<organism evidence="3 4">
    <name type="scientific">Fusibacter paucivorans</name>
    <dbReference type="NCBI Taxonomy" id="76009"/>
    <lineage>
        <taxon>Bacteria</taxon>
        <taxon>Bacillati</taxon>
        <taxon>Bacillota</taxon>
        <taxon>Clostridia</taxon>
        <taxon>Eubacteriales</taxon>
        <taxon>Eubacteriales Family XII. Incertae Sedis</taxon>
        <taxon>Fusibacter</taxon>
    </lineage>
</organism>
<comment type="similarity">
    <text evidence="1">Belongs to the LytR/CpsA/Psr (LCP) family.</text>
</comment>
<proteinExistence type="inferred from homology"/>
<evidence type="ECO:0000313" key="4">
    <source>
        <dbReference type="Proteomes" id="UP000746471"/>
    </source>
</evidence>
<dbReference type="PANTHER" id="PTHR33392:SF6">
    <property type="entry name" value="POLYISOPRENYL-TEICHOIC ACID--PEPTIDOGLYCAN TEICHOIC ACID TRANSFERASE TAGU"/>
    <property type="match status" value="1"/>
</dbReference>
<protein>
    <submittedName>
        <fullName evidence="3">LCP family protein</fullName>
    </submittedName>
</protein>
<dbReference type="Pfam" id="PF03816">
    <property type="entry name" value="LytR_cpsA_psr"/>
    <property type="match status" value="1"/>
</dbReference>
<gene>
    <name evidence="3" type="ORF">KHM83_08080</name>
</gene>